<feature type="domain" description="TonB-dependent receptor plug" evidence="4">
    <location>
        <begin position="226"/>
        <end position="329"/>
    </location>
</feature>
<dbReference type="SUPFAM" id="SSF56935">
    <property type="entry name" value="Porins"/>
    <property type="match status" value="1"/>
</dbReference>
<dbReference type="GO" id="GO:0044718">
    <property type="term" value="P:siderophore transmembrane transport"/>
    <property type="evidence" value="ECO:0007669"/>
    <property type="project" value="TreeGrafter"/>
</dbReference>
<keyword evidence="2" id="KW-1134">Transmembrane beta strand</keyword>
<dbReference type="Gene3D" id="2.60.40.1120">
    <property type="entry name" value="Carboxypeptidase-like, regulatory domain"/>
    <property type="match status" value="1"/>
</dbReference>
<dbReference type="InterPro" id="IPR039426">
    <property type="entry name" value="TonB-dep_rcpt-like"/>
</dbReference>
<keyword evidence="2" id="KW-0472">Membrane</keyword>
<accession>A0AA49JDL6</accession>
<dbReference type="SUPFAM" id="SSF49464">
    <property type="entry name" value="Carboxypeptidase regulatory domain-like"/>
    <property type="match status" value="1"/>
</dbReference>
<dbReference type="InterPro" id="IPR037066">
    <property type="entry name" value="Plug_dom_sf"/>
</dbReference>
<sequence>MRYTIPILVRSTYRAVLLACTLMLGSSSLLSAETYEHRSVDEVQITIQLRNSTIEEVFRAIEDATDYVFAYGEDVKSLTTKFTLSYNNVHVNDVLKEVGQQGRLNFKRINNTISVSIATISFPKKLPEVKPLAFTVTGIVRGVGIDEALPGVNVLVKSTSNGTITDIDGKYTISASTGTDTLIFSYIGYLTEEVPINNRSVIDIELAEDIQSLNEIVVTGYGTQKKESITGSIATINSEDIGRVKGGGTSVSTGLAGKLPGVAFRQRDGRPGAGAAIQIRNMGNPLYVIDGIQQDEKQFNRLAPADIESITILKDGAAAIYGVRAANGVVVVTTKRGSKGSGNSVNIDFNRGFQNWVTFPKVTNSSYVWALEKIQADVNGFGETNITPEDLEKYRQGTERGYQSFDWSDFIIQKNSPTTQINVSATGGSDKINYYVAGNRNYSNSVLGDQFDYGRTNIISNVDAQISDRLKVGLGINGYSEKQENPGIPGGDDYWLPRYAIMRNTPWERPYANDNPEYLNDIKHNETNWAYNNFKLGGYLRDVRRFGQINATAEYEIPGVEGLTARGLYSYSDEERQLDVHEYTYDAYTYFPATEESEEEYRVTGGSSNPWRQRNVDKIQKTNTQLGLNYSNVFGDHEVGALFLAERYEERFQGTFIRSVPKTNILPLIYFNDVVDYTDADNQIARLGYIARINYSYSSKYYLELSGRRDASWRFAPDRRVGYFPSASIGWRITEEEFMKSLLGSSTVLDNLKLRASYGVLGDDNVNLDYFDIVGEADFQPGQPDYISPYAYLPGYNYNQGTAILNGTPVVGTADKGQPINNISWFESRILDIGADFSLFGGKLTGSVDYFNRLRTGLRGRKYDIVVPSELGYTLPDENVNSDRQFGGEGVITYRGNVGEFTYQVGANISYARSKFEESYNPIFFNSWDEYRNSIEDRYSFIQWGYQVIGQFESQEQINNYSVNVDGEGNRTLLPGDLIYKDVNGDNKIDGYDERPIGYSTNLPFINGGLNLVASWRGFDIALDFSLASGYSFTAENELSRAFRANGGNIAEHLRDAWHREDPYDLNSEWIPGYFPPNRFNQGGLSSVNKRSDFWLSNVTAFRARTFQLGYSIPNSILERVRVKQARVYFNGYNLFSLHNVKRYNVDPEVGDTNGLQYPQHRVVSIGVSLSL</sequence>
<dbReference type="InterPro" id="IPR012910">
    <property type="entry name" value="Plug_dom"/>
</dbReference>
<dbReference type="InterPro" id="IPR023996">
    <property type="entry name" value="TonB-dep_OMP_SusC/RagA"/>
</dbReference>
<dbReference type="NCBIfam" id="TIGR04057">
    <property type="entry name" value="SusC_RagA_signa"/>
    <property type="match status" value="1"/>
</dbReference>
<keyword evidence="2" id="KW-0813">Transport</keyword>
<dbReference type="AlphaFoldDB" id="A0AA49JDL6"/>
<evidence type="ECO:0000313" key="5">
    <source>
        <dbReference type="EMBL" id="WKN36071.1"/>
    </source>
</evidence>
<evidence type="ECO:0000256" key="1">
    <source>
        <dbReference type="ARBA" id="ARBA00022729"/>
    </source>
</evidence>
<proteinExistence type="inferred from homology"/>
<comment type="similarity">
    <text evidence="2">Belongs to the TonB-dependent receptor family.</text>
</comment>
<dbReference type="InterPro" id="IPR023997">
    <property type="entry name" value="TonB-dep_OMP_SusC/RagA_CS"/>
</dbReference>
<organism evidence="5">
    <name type="scientific">Roseihalotalea indica</name>
    <dbReference type="NCBI Taxonomy" id="2867963"/>
    <lineage>
        <taxon>Bacteria</taxon>
        <taxon>Pseudomonadati</taxon>
        <taxon>Bacteroidota</taxon>
        <taxon>Cytophagia</taxon>
        <taxon>Cytophagales</taxon>
        <taxon>Catalimonadaceae</taxon>
        <taxon>Roseihalotalea</taxon>
    </lineage>
</organism>
<comment type="subcellular location">
    <subcellularLocation>
        <location evidence="2">Cell outer membrane</location>
        <topology evidence="2">Multi-pass membrane protein</topology>
    </subcellularLocation>
</comment>
<feature type="signal peptide" evidence="3">
    <location>
        <begin position="1"/>
        <end position="31"/>
    </location>
</feature>
<dbReference type="InterPro" id="IPR008969">
    <property type="entry name" value="CarboxyPept-like_regulatory"/>
</dbReference>
<dbReference type="PANTHER" id="PTHR30069:SF29">
    <property type="entry name" value="HEMOGLOBIN AND HEMOGLOBIN-HAPTOGLOBIN-BINDING PROTEIN 1-RELATED"/>
    <property type="match status" value="1"/>
</dbReference>
<dbReference type="PROSITE" id="PS52016">
    <property type="entry name" value="TONB_DEPENDENT_REC_3"/>
    <property type="match status" value="1"/>
</dbReference>
<dbReference type="NCBIfam" id="TIGR04056">
    <property type="entry name" value="OMP_RagA_SusC"/>
    <property type="match status" value="1"/>
</dbReference>
<protein>
    <submittedName>
        <fullName evidence="5">TonB-dependent receptor</fullName>
    </submittedName>
</protein>
<dbReference type="Pfam" id="PF07715">
    <property type="entry name" value="Plug"/>
    <property type="match status" value="1"/>
</dbReference>
<reference evidence="5" key="2">
    <citation type="journal article" date="2024" name="Antonie Van Leeuwenhoek">
        <title>Roseihalotalea indica gen. nov., sp. nov., a halophilic Bacteroidetes from mesopelagic Southwest Indian Ocean with higher carbohydrate metabolic potential.</title>
        <authorList>
            <person name="Chen B."/>
            <person name="Zhang M."/>
            <person name="Lin D."/>
            <person name="Ye J."/>
            <person name="Tang K."/>
        </authorList>
    </citation>
    <scope>NUCLEOTIDE SEQUENCE</scope>
    <source>
        <strain evidence="5">TK19036</strain>
    </source>
</reference>
<keyword evidence="5" id="KW-0675">Receptor</keyword>
<keyword evidence="1 3" id="KW-0732">Signal</keyword>
<feature type="chain" id="PRO_5041223537" evidence="3">
    <location>
        <begin position="32"/>
        <end position="1172"/>
    </location>
</feature>
<keyword evidence="2" id="KW-0998">Cell outer membrane</keyword>
<dbReference type="Pfam" id="PF13715">
    <property type="entry name" value="CarbopepD_reg_2"/>
    <property type="match status" value="1"/>
</dbReference>
<dbReference type="GO" id="GO:0015344">
    <property type="term" value="F:siderophore uptake transmembrane transporter activity"/>
    <property type="evidence" value="ECO:0007669"/>
    <property type="project" value="TreeGrafter"/>
</dbReference>
<evidence type="ECO:0000259" key="4">
    <source>
        <dbReference type="Pfam" id="PF07715"/>
    </source>
</evidence>
<gene>
    <name evidence="5" type="ORF">K4G66_27265</name>
</gene>
<dbReference type="Gene3D" id="2.170.130.10">
    <property type="entry name" value="TonB-dependent receptor, plug domain"/>
    <property type="match status" value="1"/>
</dbReference>
<dbReference type="PANTHER" id="PTHR30069">
    <property type="entry name" value="TONB-DEPENDENT OUTER MEMBRANE RECEPTOR"/>
    <property type="match status" value="1"/>
</dbReference>
<reference evidence="5" key="1">
    <citation type="journal article" date="2023" name="Comput. Struct. Biotechnol. J.">
        <title>Discovery of a novel marine Bacteroidetes with a rich repertoire of carbohydrate-active enzymes.</title>
        <authorList>
            <person name="Chen B."/>
            <person name="Liu G."/>
            <person name="Chen Q."/>
            <person name="Wang H."/>
            <person name="Liu L."/>
            <person name="Tang K."/>
        </authorList>
    </citation>
    <scope>NUCLEOTIDE SEQUENCE</scope>
    <source>
        <strain evidence="5">TK19036</strain>
    </source>
</reference>
<dbReference type="EMBL" id="CP120682">
    <property type="protein sequence ID" value="WKN36071.1"/>
    <property type="molecule type" value="Genomic_DNA"/>
</dbReference>
<evidence type="ECO:0000256" key="3">
    <source>
        <dbReference type="SAM" id="SignalP"/>
    </source>
</evidence>
<name>A0AA49JDL6_9BACT</name>
<dbReference type="GO" id="GO:0009279">
    <property type="term" value="C:cell outer membrane"/>
    <property type="evidence" value="ECO:0007669"/>
    <property type="project" value="UniProtKB-SubCell"/>
</dbReference>
<evidence type="ECO:0000256" key="2">
    <source>
        <dbReference type="PROSITE-ProRule" id="PRU01360"/>
    </source>
</evidence>
<keyword evidence="2" id="KW-0812">Transmembrane</keyword>